<gene>
    <name evidence="1" type="ORF">GSTENG00026178001</name>
</gene>
<dbReference type="AlphaFoldDB" id="Q4S057"/>
<dbReference type="OrthoDB" id="8959075at2759"/>
<reference evidence="1" key="2">
    <citation type="submission" date="2004-02" db="EMBL/GenBank/DDBJ databases">
        <authorList>
            <consortium name="Genoscope"/>
            <consortium name="Whitehead Institute Centre for Genome Research"/>
        </authorList>
    </citation>
    <scope>NUCLEOTIDE SEQUENCE</scope>
</reference>
<evidence type="ECO:0000313" key="1">
    <source>
        <dbReference type="EMBL" id="CAG05975.1"/>
    </source>
</evidence>
<dbReference type="KEGG" id="tng:GSTEN00026178G001"/>
<protein>
    <submittedName>
        <fullName evidence="1">Chromosome 21 SCAF14785, whole genome shotgun sequence</fullName>
    </submittedName>
</protein>
<dbReference type="EMBL" id="CAAE01014785">
    <property type="protein sequence ID" value="CAG05975.1"/>
    <property type="molecule type" value="Genomic_DNA"/>
</dbReference>
<organism evidence="1">
    <name type="scientific">Tetraodon nigroviridis</name>
    <name type="common">Spotted green pufferfish</name>
    <name type="synonym">Chelonodon nigroviridis</name>
    <dbReference type="NCBI Taxonomy" id="99883"/>
    <lineage>
        <taxon>Eukaryota</taxon>
        <taxon>Metazoa</taxon>
        <taxon>Chordata</taxon>
        <taxon>Craniata</taxon>
        <taxon>Vertebrata</taxon>
        <taxon>Euteleostomi</taxon>
        <taxon>Actinopterygii</taxon>
        <taxon>Neopterygii</taxon>
        <taxon>Teleostei</taxon>
        <taxon>Neoteleostei</taxon>
        <taxon>Acanthomorphata</taxon>
        <taxon>Eupercaria</taxon>
        <taxon>Tetraodontiformes</taxon>
        <taxon>Tetradontoidea</taxon>
        <taxon>Tetraodontidae</taxon>
        <taxon>Tetraodon</taxon>
    </lineage>
</organism>
<accession>Q4S057</accession>
<sequence>LSFFLNCAHPSLQRRGEASVEGVLNQLVLEHLQLAPLQWDKLGVWAGNEDIPNGYLFIPERQIT</sequence>
<proteinExistence type="predicted"/>
<name>Q4S057_TETNG</name>
<feature type="non-terminal residue" evidence="1">
    <location>
        <position position="1"/>
    </location>
</feature>
<reference evidence="1" key="1">
    <citation type="journal article" date="2004" name="Nature">
        <title>Genome duplication in the teleost fish Tetraodon nigroviridis reveals the early vertebrate proto-karyotype.</title>
        <authorList>
            <person name="Jaillon O."/>
            <person name="Aury J.-M."/>
            <person name="Brunet F."/>
            <person name="Petit J.-L."/>
            <person name="Stange-Thomann N."/>
            <person name="Mauceli E."/>
            <person name="Bouneau L."/>
            <person name="Fischer C."/>
            <person name="Ozouf-Costaz C."/>
            <person name="Bernot A."/>
            <person name="Nicaud S."/>
            <person name="Jaffe D."/>
            <person name="Fisher S."/>
            <person name="Lutfalla G."/>
            <person name="Dossat C."/>
            <person name="Segurens B."/>
            <person name="Dasilva C."/>
            <person name="Salanoubat M."/>
            <person name="Levy M."/>
            <person name="Boudet N."/>
            <person name="Castellano S."/>
            <person name="Anthouard V."/>
            <person name="Jubin C."/>
            <person name="Castelli V."/>
            <person name="Katinka M."/>
            <person name="Vacherie B."/>
            <person name="Biemont C."/>
            <person name="Skalli Z."/>
            <person name="Cattolico L."/>
            <person name="Poulain J."/>
            <person name="De Berardinis V."/>
            <person name="Cruaud C."/>
            <person name="Duprat S."/>
            <person name="Brottier P."/>
            <person name="Coutanceau J.-P."/>
            <person name="Gouzy J."/>
            <person name="Parra G."/>
            <person name="Lardier G."/>
            <person name="Chapple C."/>
            <person name="McKernan K.J."/>
            <person name="McEwan P."/>
            <person name="Bosak S."/>
            <person name="Kellis M."/>
            <person name="Volff J.-N."/>
            <person name="Guigo R."/>
            <person name="Zody M.C."/>
            <person name="Mesirov J."/>
            <person name="Lindblad-Toh K."/>
            <person name="Birren B."/>
            <person name="Nusbaum C."/>
            <person name="Kahn D."/>
            <person name="Robinson-Rechavi M."/>
            <person name="Laudet V."/>
            <person name="Schachter V."/>
            <person name="Quetier F."/>
            <person name="Saurin W."/>
            <person name="Scarpelli C."/>
            <person name="Wincker P."/>
            <person name="Lander E.S."/>
            <person name="Weissenbach J."/>
            <person name="Roest Crollius H."/>
        </authorList>
    </citation>
    <scope>NUCLEOTIDE SEQUENCE [LARGE SCALE GENOMIC DNA]</scope>
</reference>